<dbReference type="Proteomes" id="UP000503640">
    <property type="component" value="Unassembled WGS sequence"/>
</dbReference>
<dbReference type="InterPro" id="IPR009057">
    <property type="entry name" value="Homeodomain-like_sf"/>
</dbReference>
<keyword evidence="6" id="KW-1185">Reference proteome</keyword>
<evidence type="ECO:0000259" key="4">
    <source>
        <dbReference type="PROSITE" id="PS01124"/>
    </source>
</evidence>
<dbReference type="GO" id="GO:0005829">
    <property type="term" value="C:cytosol"/>
    <property type="evidence" value="ECO:0007669"/>
    <property type="project" value="TreeGrafter"/>
</dbReference>
<evidence type="ECO:0000256" key="1">
    <source>
        <dbReference type="ARBA" id="ARBA00023015"/>
    </source>
</evidence>
<dbReference type="GO" id="GO:0000976">
    <property type="term" value="F:transcription cis-regulatory region binding"/>
    <property type="evidence" value="ECO:0007669"/>
    <property type="project" value="TreeGrafter"/>
</dbReference>
<evidence type="ECO:0000313" key="6">
    <source>
        <dbReference type="Proteomes" id="UP000503640"/>
    </source>
</evidence>
<dbReference type="AlphaFoldDB" id="A0A7I9VI11"/>
<dbReference type="PROSITE" id="PS01124">
    <property type="entry name" value="HTH_ARAC_FAMILY_2"/>
    <property type="match status" value="1"/>
</dbReference>
<dbReference type="InterPro" id="IPR032687">
    <property type="entry name" value="AraC-type_N"/>
</dbReference>
<dbReference type="SUPFAM" id="SSF46689">
    <property type="entry name" value="Homeodomain-like"/>
    <property type="match status" value="1"/>
</dbReference>
<dbReference type="Pfam" id="PF12625">
    <property type="entry name" value="Arabinose_bd"/>
    <property type="match status" value="1"/>
</dbReference>
<reference evidence="6" key="1">
    <citation type="journal article" date="2020" name="Appl. Environ. Microbiol.">
        <title>Diazotrophic Anaeromyxobacter Isolates from Soils.</title>
        <authorList>
            <person name="Masuda Y."/>
            <person name="Yamanaka H."/>
            <person name="Xu Z.X."/>
            <person name="Shiratori Y."/>
            <person name="Aono T."/>
            <person name="Amachi S."/>
            <person name="Senoo K."/>
            <person name="Itoh H."/>
        </authorList>
    </citation>
    <scope>NUCLEOTIDE SEQUENCE [LARGE SCALE GENOMIC DNA]</scope>
    <source>
        <strain evidence="6">R267</strain>
    </source>
</reference>
<name>A0A7I9VI11_9BACT</name>
<evidence type="ECO:0000256" key="3">
    <source>
        <dbReference type="ARBA" id="ARBA00023163"/>
    </source>
</evidence>
<dbReference type="Gene3D" id="1.10.10.60">
    <property type="entry name" value="Homeodomain-like"/>
    <property type="match status" value="1"/>
</dbReference>
<accession>A0A7I9VI11</accession>
<evidence type="ECO:0000256" key="2">
    <source>
        <dbReference type="ARBA" id="ARBA00023125"/>
    </source>
</evidence>
<dbReference type="GO" id="GO:0003700">
    <property type="term" value="F:DNA-binding transcription factor activity"/>
    <property type="evidence" value="ECO:0007669"/>
    <property type="project" value="InterPro"/>
</dbReference>
<protein>
    <submittedName>
        <fullName evidence="5">Transcriptional regulator</fullName>
    </submittedName>
</protein>
<proteinExistence type="predicted"/>
<keyword evidence="1" id="KW-0805">Transcription regulation</keyword>
<organism evidence="5 6">
    <name type="scientific">Anaeromyxobacter diazotrophicus</name>
    <dbReference type="NCBI Taxonomy" id="2590199"/>
    <lineage>
        <taxon>Bacteria</taxon>
        <taxon>Pseudomonadati</taxon>
        <taxon>Myxococcota</taxon>
        <taxon>Myxococcia</taxon>
        <taxon>Myxococcales</taxon>
        <taxon>Cystobacterineae</taxon>
        <taxon>Anaeromyxobacteraceae</taxon>
        <taxon>Anaeromyxobacter</taxon>
    </lineage>
</organism>
<keyword evidence="2" id="KW-0238">DNA-binding</keyword>
<comment type="caution">
    <text evidence="5">The sequence shown here is derived from an EMBL/GenBank/DDBJ whole genome shotgun (WGS) entry which is preliminary data.</text>
</comment>
<evidence type="ECO:0000313" key="5">
    <source>
        <dbReference type="EMBL" id="GEJ55985.1"/>
    </source>
</evidence>
<gene>
    <name evidence="5" type="ORF">AMYX_07260</name>
</gene>
<dbReference type="PANTHER" id="PTHR47894:SF1">
    <property type="entry name" value="HTH-TYPE TRANSCRIPTIONAL REGULATOR VQSM"/>
    <property type="match status" value="1"/>
</dbReference>
<feature type="domain" description="HTH araC/xylS-type" evidence="4">
    <location>
        <begin position="244"/>
        <end position="341"/>
    </location>
</feature>
<dbReference type="InterPro" id="IPR018060">
    <property type="entry name" value="HTH_AraC"/>
</dbReference>
<dbReference type="PANTHER" id="PTHR47894">
    <property type="entry name" value="HTH-TYPE TRANSCRIPTIONAL REGULATOR GADX"/>
    <property type="match status" value="1"/>
</dbReference>
<keyword evidence="3" id="KW-0804">Transcription</keyword>
<dbReference type="EMBL" id="BJTG01000002">
    <property type="protein sequence ID" value="GEJ55985.1"/>
    <property type="molecule type" value="Genomic_DNA"/>
</dbReference>
<sequence length="345" mass="38766">MARTPPRRSLPAPAATPMAFVRALVRGYERYGEDPGEALRAAQITPAQLASSSARITARQMEVVSEAAMRQLDDEALGWFSRKLPWGSYGMLCRASITAPTLGVALKRWCRHHRLLTDDVLLQLSHAGAEATLSIAERRRFGDLREFCLLTLLRYVHGYACWAVDSRIPLLRVTFPFAAPPHADVYPLLFPGPVAFDAGPASLSFDAQYLALPLQRDEHALQLMLQRALPLTVLPYRRDRLLVRRVRQALRSRADRLRSAADLARELHVSVRSLHRQIREEGSSLQALKDAARRELAVELLDRSGRSVKQVAWAVGFRSEKSFSRAFRQWTGRSPVAHRRRGAAP</sequence>
<dbReference type="RefSeq" id="WP_176063068.1">
    <property type="nucleotide sequence ID" value="NZ_BJTG01000002.1"/>
</dbReference>
<dbReference type="SMART" id="SM00342">
    <property type="entry name" value="HTH_ARAC"/>
    <property type="match status" value="1"/>
</dbReference>
<dbReference type="Pfam" id="PF12833">
    <property type="entry name" value="HTH_18"/>
    <property type="match status" value="1"/>
</dbReference>